<feature type="chain" id="PRO_5037378753" evidence="5">
    <location>
        <begin position="20"/>
        <end position="645"/>
    </location>
</feature>
<comment type="subcellular location">
    <subcellularLocation>
        <location evidence="1">Cell outer membrane</location>
    </subcellularLocation>
</comment>
<dbReference type="InterPro" id="IPR036737">
    <property type="entry name" value="OmpA-like_sf"/>
</dbReference>
<dbReference type="Pfam" id="PF00691">
    <property type="entry name" value="OmpA"/>
    <property type="match status" value="1"/>
</dbReference>
<dbReference type="Gene3D" id="3.30.1330.60">
    <property type="entry name" value="OmpA-like domain"/>
    <property type="match status" value="1"/>
</dbReference>
<dbReference type="CDD" id="cd07185">
    <property type="entry name" value="OmpA_C-like"/>
    <property type="match status" value="1"/>
</dbReference>
<dbReference type="Gene3D" id="2.60.40.1120">
    <property type="entry name" value="Carboxypeptidase-like, regulatory domain"/>
    <property type="match status" value="1"/>
</dbReference>
<dbReference type="Proteomes" id="UP000707206">
    <property type="component" value="Unassembled WGS sequence"/>
</dbReference>
<dbReference type="InterPro" id="IPR006664">
    <property type="entry name" value="OMP_bac"/>
</dbReference>
<dbReference type="PRINTS" id="PR01021">
    <property type="entry name" value="OMPADOMAIN"/>
</dbReference>
<dbReference type="GO" id="GO:0009279">
    <property type="term" value="C:cell outer membrane"/>
    <property type="evidence" value="ECO:0007669"/>
    <property type="project" value="UniProtKB-SubCell"/>
</dbReference>
<evidence type="ECO:0000256" key="5">
    <source>
        <dbReference type="SAM" id="SignalP"/>
    </source>
</evidence>
<protein>
    <submittedName>
        <fullName evidence="7">OmpA family protein</fullName>
    </submittedName>
</protein>
<reference evidence="7" key="2">
    <citation type="submission" date="2020-03" db="EMBL/GenBank/DDBJ databases">
        <title>Flavobacteriaceae bacterium strain TP-CH-4, a member of the family Flavobacteriaceae isolated from a deep-sea seamount.</title>
        <authorList>
            <person name="Zhang D.-C."/>
        </authorList>
    </citation>
    <scope>NUCLEOTIDE SEQUENCE</scope>
    <source>
        <strain evidence="7">TP-CH-4</strain>
    </source>
</reference>
<dbReference type="SUPFAM" id="SSF103088">
    <property type="entry name" value="OmpA-like"/>
    <property type="match status" value="1"/>
</dbReference>
<reference evidence="7" key="1">
    <citation type="submission" date="2019-07" db="EMBL/GenBank/DDBJ databases">
        <authorList>
            <person name="De-Chao Zhang Q."/>
        </authorList>
    </citation>
    <scope>NUCLEOTIDE SEQUENCE</scope>
    <source>
        <strain evidence="7">TP-CH-4</strain>
    </source>
</reference>
<dbReference type="RefSeq" id="WP_152572825.1">
    <property type="nucleotide sequence ID" value="NZ_VIKU02000001.1"/>
</dbReference>
<dbReference type="InterPro" id="IPR006665">
    <property type="entry name" value="OmpA-like"/>
</dbReference>
<evidence type="ECO:0000256" key="2">
    <source>
        <dbReference type="ARBA" id="ARBA00023136"/>
    </source>
</evidence>
<dbReference type="AlphaFoldDB" id="A0A967AQ72"/>
<dbReference type="InterPro" id="IPR008969">
    <property type="entry name" value="CarboxyPept-like_regulatory"/>
</dbReference>
<gene>
    <name evidence="7" type="ORF">FK220_003185</name>
</gene>
<dbReference type="Pfam" id="PF07676">
    <property type="entry name" value="PD40"/>
    <property type="match status" value="1"/>
</dbReference>
<dbReference type="InterPro" id="IPR011659">
    <property type="entry name" value="WD40"/>
</dbReference>
<comment type="caution">
    <text evidence="7">The sequence shown here is derived from an EMBL/GenBank/DDBJ whole genome shotgun (WGS) entry which is preliminary data.</text>
</comment>
<keyword evidence="8" id="KW-1185">Reference proteome</keyword>
<feature type="domain" description="OmpA-like" evidence="6">
    <location>
        <begin position="518"/>
        <end position="641"/>
    </location>
</feature>
<dbReference type="InterPro" id="IPR050330">
    <property type="entry name" value="Bact_OuterMem_StrucFunc"/>
</dbReference>
<evidence type="ECO:0000256" key="3">
    <source>
        <dbReference type="ARBA" id="ARBA00023237"/>
    </source>
</evidence>
<organism evidence="7 8">
    <name type="scientific">Pelagihabitans pacificus</name>
    <dbReference type="NCBI Taxonomy" id="2696054"/>
    <lineage>
        <taxon>Bacteria</taxon>
        <taxon>Pseudomonadati</taxon>
        <taxon>Bacteroidota</taxon>
        <taxon>Flavobacteriia</taxon>
        <taxon>Flavobacteriales</taxon>
        <taxon>Flavobacteriaceae</taxon>
        <taxon>Pelagihabitans</taxon>
    </lineage>
</organism>
<keyword evidence="5" id="KW-0732">Signal</keyword>
<evidence type="ECO:0000259" key="6">
    <source>
        <dbReference type="PROSITE" id="PS51123"/>
    </source>
</evidence>
<evidence type="ECO:0000313" key="8">
    <source>
        <dbReference type="Proteomes" id="UP000707206"/>
    </source>
</evidence>
<evidence type="ECO:0000256" key="1">
    <source>
        <dbReference type="ARBA" id="ARBA00004442"/>
    </source>
</evidence>
<dbReference type="SUPFAM" id="SSF49464">
    <property type="entry name" value="Carboxypeptidase regulatory domain-like"/>
    <property type="match status" value="1"/>
</dbReference>
<dbReference type="PANTHER" id="PTHR30329:SF21">
    <property type="entry name" value="LIPOPROTEIN YIAD-RELATED"/>
    <property type="match status" value="1"/>
</dbReference>
<proteinExistence type="predicted"/>
<accession>A0A967AQ72</accession>
<keyword evidence="3" id="KW-0998">Cell outer membrane</keyword>
<name>A0A967AQ72_9FLAO</name>
<feature type="signal peptide" evidence="5">
    <location>
        <begin position="1"/>
        <end position="19"/>
    </location>
</feature>
<sequence>MRIRIFILFFLTTAFLVTAQDIKTKGDKYFYAYAYEDAIKEYGKEMQKGFLMTNHQLLNLADSYFKTNDYTNAAKWYLDVYKNDTIMSNNRFNSMLQSLAKTSEPERVKAFLKSNEGSLSTELVENAAFNYELLQSETADNGGFFVFNIDANSPQDDFAPTFYKDKLLFSSSRKSKSKKIYGPSGESYMDIYVARINGGGKVMNPNIFEKIPESSYHKATPYHASGIDRIFYVLSNEEDGELTFDDRGKNSLAIGVTYDNGFFRNMLKDLSTSFYYPFFDEVSERLYFAADFPDGYGGTDIYYVSTVNSQVMSAPVNLGPRINTPGNEIAPYFMGNSLFFSSDVFYGLGGMDIYKAYLQADDSFSTPVNLGEGINSPDDDFGFIIRPQDMDGYIGYFSSNRKGGKGGDDIYGFKISREPGLKTLLVRGEVRTPKTEQGIGDVSVKLLDGEQNLIKEVFTQDDGSYQLEVPWREDVSLKVSKPGYSTFNKTYTESGLEELKNNKQDVEIVSLEELVEKRENQDVLKLDSFVFERGKTEIVPEIAVQLDKVVEAVEQFPKMRLQIETHTDSRGSSSSNKRLSQKRADAIRLYLEQKDVTSANIVSATGYGEEKILNSCTNGVYCLDFLHDQNARTNFVVLNYEELNQ</sequence>
<dbReference type="PANTHER" id="PTHR30329">
    <property type="entry name" value="STATOR ELEMENT OF FLAGELLAR MOTOR COMPLEX"/>
    <property type="match status" value="1"/>
</dbReference>
<evidence type="ECO:0000313" key="7">
    <source>
        <dbReference type="EMBL" id="NHF58328.1"/>
    </source>
</evidence>
<evidence type="ECO:0000256" key="4">
    <source>
        <dbReference type="PROSITE-ProRule" id="PRU00473"/>
    </source>
</evidence>
<dbReference type="PROSITE" id="PS51123">
    <property type="entry name" value="OMPA_2"/>
    <property type="match status" value="1"/>
</dbReference>
<dbReference type="EMBL" id="VIKU02000001">
    <property type="protein sequence ID" value="NHF58328.1"/>
    <property type="molecule type" value="Genomic_DNA"/>
</dbReference>
<keyword evidence="2 4" id="KW-0472">Membrane</keyword>